<name>A0AA36DXT3_LACSI</name>
<sequence>MVLMELSLTACNSFHQKDKFGQLLLKSKLCLFMGDCLSSCSTTCSMWIVLGRWFPDVFSTDTTTDSATVAAVNISQLLNTTIEDEDPAVFTTDTLFVAGCGSFLRGPEDRCMSYFWNKKCLISTSIMMQEVGEKGHKNYQSRGSLVLKNYERQDATLLSWNLKFIIFVYIFLVCIALHCRRCPLIAM</sequence>
<feature type="transmembrane region" description="Helical" evidence="1">
    <location>
        <begin position="160"/>
        <end position="179"/>
    </location>
</feature>
<organism evidence="2 3">
    <name type="scientific">Lactuca saligna</name>
    <name type="common">Willowleaf lettuce</name>
    <dbReference type="NCBI Taxonomy" id="75948"/>
    <lineage>
        <taxon>Eukaryota</taxon>
        <taxon>Viridiplantae</taxon>
        <taxon>Streptophyta</taxon>
        <taxon>Embryophyta</taxon>
        <taxon>Tracheophyta</taxon>
        <taxon>Spermatophyta</taxon>
        <taxon>Magnoliopsida</taxon>
        <taxon>eudicotyledons</taxon>
        <taxon>Gunneridae</taxon>
        <taxon>Pentapetalae</taxon>
        <taxon>asterids</taxon>
        <taxon>campanulids</taxon>
        <taxon>Asterales</taxon>
        <taxon>Asteraceae</taxon>
        <taxon>Cichorioideae</taxon>
        <taxon>Cichorieae</taxon>
        <taxon>Lactucinae</taxon>
        <taxon>Lactuca</taxon>
    </lineage>
</organism>
<evidence type="ECO:0000256" key="1">
    <source>
        <dbReference type="SAM" id="Phobius"/>
    </source>
</evidence>
<keyword evidence="3" id="KW-1185">Reference proteome</keyword>
<dbReference type="EMBL" id="OX465079">
    <property type="protein sequence ID" value="CAI9274572.1"/>
    <property type="molecule type" value="Genomic_DNA"/>
</dbReference>
<proteinExistence type="predicted"/>
<evidence type="ECO:0000313" key="2">
    <source>
        <dbReference type="EMBL" id="CAI9274572.1"/>
    </source>
</evidence>
<reference evidence="2" key="1">
    <citation type="submission" date="2023-04" db="EMBL/GenBank/DDBJ databases">
        <authorList>
            <person name="Vijverberg K."/>
            <person name="Xiong W."/>
            <person name="Schranz E."/>
        </authorList>
    </citation>
    <scope>NUCLEOTIDE SEQUENCE</scope>
</reference>
<keyword evidence="1" id="KW-0812">Transmembrane</keyword>
<dbReference type="AlphaFoldDB" id="A0AA36DXT3"/>
<accession>A0AA36DXT3</accession>
<evidence type="ECO:0000313" key="3">
    <source>
        <dbReference type="Proteomes" id="UP001177003"/>
    </source>
</evidence>
<protein>
    <submittedName>
        <fullName evidence="2">Uncharacterized protein</fullName>
    </submittedName>
</protein>
<keyword evidence="1" id="KW-1133">Transmembrane helix</keyword>
<gene>
    <name evidence="2" type="ORF">LSALG_LOCUS14645</name>
</gene>
<dbReference type="Proteomes" id="UP001177003">
    <property type="component" value="Chromosome 3"/>
</dbReference>
<keyword evidence="1" id="KW-0472">Membrane</keyword>